<sequence>MTVTALNRKLAEHPLCGADLRTLATVLKRNGPVPARHLGQIAVVLGSALGRLPFTAIERIWTASRLRHEPELPAPLFILGHWRSGTTHLYNVMSRSPQFGFVPPLAVGLPWEILTLGRVLRPLLERALPENRYIDNVAVTPDSPQEDEIGLANMMPLSFYHGIYFPKRFVENHGAGIFFDGCGEREVELWRDTFVYFLRKVALRQGRPWLLIKNPVHTARVDLLRAVWPDAKFIHIHRDPNEVFVSTVGFYKKLLAQFALQPHDHVDVERVVLETYPRVMSALIEHTRDLPANRFVEIGYDALERDPLGQIGRIYQSLELPGFERDRTAFEAYLGTVRNYAKNNHRLDEAVADKVRRAWGPYVERWGRQPAGATG</sequence>
<dbReference type="EMBL" id="AVFL01000002">
    <property type="protein sequence ID" value="EWY42075.1"/>
    <property type="molecule type" value="Genomic_DNA"/>
</dbReference>
<accession>W9H761</accession>
<comment type="caution">
    <text evidence="1">The sequence shown here is derived from an EMBL/GenBank/DDBJ whole genome shotgun (WGS) entry which is preliminary data.</text>
</comment>
<evidence type="ECO:0000313" key="1">
    <source>
        <dbReference type="EMBL" id="EWY42075.1"/>
    </source>
</evidence>
<dbReference type="PANTHER" id="PTHR36451:SF1">
    <property type="entry name" value="OMEGA-HYDROXY-BETA-DIHYDROMENAQUINONE-9 SULFOTRANSFERASE STF3"/>
    <property type="match status" value="1"/>
</dbReference>
<keyword evidence="2" id="KW-1185">Reference proteome</keyword>
<name>W9H761_9PROT</name>
<evidence type="ECO:0000313" key="2">
    <source>
        <dbReference type="Proteomes" id="UP000019486"/>
    </source>
</evidence>
<evidence type="ECO:0008006" key="3">
    <source>
        <dbReference type="Google" id="ProtNLM"/>
    </source>
</evidence>
<dbReference type="Proteomes" id="UP000019486">
    <property type="component" value="Unassembled WGS sequence"/>
</dbReference>
<protein>
    <recommendedName>
        <fullName evidence="3">Sulfotransferase</fullName>
    </recommendedName>
</protein>
<proteinExistence type="predicted"/>
<organism evidence="1 2">
    <name type="scientific">Skermanella stibiiresistens SB22</name>
    <dbReference type="NCBI Taxonomy" id="1385369"/>
    <lineage>
        <taxon>Bacteria</taxon>
        <taxon>Pseudomonadati</taxon>
        <taxon>Pseudomonadota</taxon>
        <taxon>Alphaproteobacteria</taxon>
        <taxon>Rhodospirillales</taxon>
        <taxon>Azospirillaceae</taxon>
        <taxon>Skermanella</taxon>
    </lineage>
</organism>
<dbReference type="PATRIC" id="fig|1385369.3.peg.802"/>
<dbReference type="InterPro" id="IPR052736">
    <property type="entry name" value="Stf3_sulfotransferase"/>
</dbReference>
<dbReference type="AlphaFoldDB" id="W9H761"/>
<dbReference type="SUPFAM" id="SSF52540">
    <property type="entry name" value="P-loop containing nucleoside triphosphate hydrolases"/>
    <property type="match status" value="1"/>
</dbReference>
<dbReference type="InterPro" id="IPR027417">
    <property type="entry name" value="P-loop_NTPase"/>
</dbReference>
<gene>
    <name evidence="1" type="ORF">N825_19375</name>
</gene>
<reference evidence="1 2" key="1">
    <citation type="submission" date="2013-08" db="EMBL/GenBank/DDBJ databases">
        <title>The genome sequence of Skermanella stibiiresistens.</title>
        <authorList>
            <person name="Zhu W."/>
            <person name="Wang G."/>
        </authorList>
    </citation>
    <scope>NUCLEOTIDE SEQUENCE [LARGE SCALE GENOMIC DNA]</scope>
    <source>
        <strain evidence="1 2">SB22</strain>
    </source>
</reference>
<dbReference type="PANTHER" id="PTHR36451">
    <property type="entry name" value="PAPS-DEPENDENT SULFOTRANSFERASE STF3"/>
    <property type="match status" value="1"/>
</dbReference>
<dbReference type="Gene3D" id="3.40.50.300">
    <property type="entry name" value="P-loop containing nucleotide triphosphate hydrolases"/>
    <property type="match status" value="1"/>
</dbReference>
<dbReference type="STRING" id="1385369.N825_19375"/>
<dbReference type="Pfam" id="PF13469">
    <property type="entry name" value="Sulfotransfer_3"/>
    <property type="match status" value="1"/>
</dbReference>